<evidence type="ECO:0000256" key="1">
    <source>
        <dbReference type="ARBA" id="ARBA00004651"/>
    </source>
</evidence>
<feature type="transmembrane region" description="Helical" evidence="7">
    <location>
        <begin position="227"/>
        <end position="247"/>
    </location>
</feature>
<feature type="transmembrane region" description="Helical" evidence="7">
    <location>
        <begin position="20"/>
        <end position="40"/>
    </location>
</feature>
<keyword evidence="3" id="KW-1003">Cell membrane</keyword>
<dbReference type="Proteomes" id="UP001187531">
    <property type="component" value="Unassembled WGS sequence"/>
</dbReference>
<dbReference type="EMBL" id="JAVRJZ010000018">
    <property type="protein sequence ID" value="KAK2708494.1"/>
    <property type="molecule type" value="Genomic_DNA"/>
</dbReference>
<dbReference type="GO" id="GO:0005886">
    <property type="term" value="C:plasma membrane"/>
    <property type="evidence" value="ECO:0007669"/>
    <property type="project" value="UniProtKB-SubCell"/>
</dbReference>
<dbReference type="AlphaFoldDB" id="A0AA88KZY7"/>
<name>A0AA88KZY7_ARTSF</name>
<dbReference type="PANTHER" id="PTHR16024">
    <property type="entry name" value="XK-RELATED PROTEIN"/>
    <property type="match status" value="1"/>
</dbReference>
<keyword evidence="6 7" id="KW-0472">Membrane</keyword>
<feature type="transmembrane region" description="Helical" evidence="7">
    <location>
        <begin position="146"/>
        <end position="172"/>
    </location>
</feature>
<organism evidence="8 9">
    <name type="scientific">Artemia franciscana</name>
    <name type="common">Brine shrimp</name>
    <name type="synonym">Artemia sanfranciscana</name>
    <dbReference type="NCBI Taxonomy" id="6661"/>
    <lineage>
        <taxon>Eukaryota</taxon>
        <taxon>Metazoa</taxon>
        <taxon>Ecdysozoa</taxon>
        <taxon>Arthropoda</taxon>
        <taxon>Crustacea</taxon>
        <taxon>Branchiopoda</taxon>
        <taxon>Anostraca</taxon>
        <taxon>Artemiidae</taxon>
        <taxon>Artemia</taxon>
    </lineage>
</organism>
<feature type="transmembrane region" description="Helical" evidence="7">
    <location>
        <begin position="328"/>
        <end position="350"/>
    </location>
</feature>
<keyword evidence="9" id="KW-1185">Reference proteome</keyword>
<comment type="subcellular location">
    <subcellularLocation>
        <location evidence="1">Cell membrane</location>
        <topology evidence="1">Multi-pass membrane protein</topology>
    </subcellularLocation>
    <subcellularLocation>
        <location evidence="7">Membrane</location>
        <topology evidence="7">Multi-pass membrane protein</topology>
    </subcellularLocation>
</comment>
<feature type="transmembrane region" description="Helical" evidence="7">
    <location>
        <begin position="79"/>
        <end position="100"/>
    </location>
</feature>
<keyword evidence="5 7" id="KW-1133">Transmembrane helix</keyword>
<dbReference type="Pfam" id="PF09815">
    <property type="entry name" value="XK-related"/>
    <property type="match status" value="1"/>
</dbReference>
<sequence>METSLTPIFSEGVSRRLQAAALFCSVALETALQVCVAYHYWQRLEWAAVVLSILITSSILVNVASIIYVHSSLDFSGRWFGKCICYILHLLLCGIAWRFLKLAFFYDRTDVREFAILRYVQSHLQTLPSVLVQIFLLYGSPWTTEAILLPAVVAGIQLASVSVTVVIASDIISDIEDPLYLSAQGSTSSSEPKKEISIIPPYINYGFRTVCFLWCRVLSFGVFTSELGYWIFAVIGLHWLGIFIWLLRNEDAFEMTKGQKLTKRALQALLLIFNWSPKLIDSGSFLNILEQEATVKVLNIAIYYAIVGSENAFMLSLWFHWARRNNPVVRLATVASCAGTFAFGLLSLALTTPECWMKPEDCAAYEISVVKEEKTPYSEIPTHSFCDYDSVYNSSSNSRNTNTIDPNMCGSSFIPEDDLPTYIAPRSISQFRDLSHRHIINTVNRTESVYRDPSTFTGSLSSVKHARITRIPPYRPTINYMLEQKKTRCHCKIFDEAGHSVGHRLNCPDAFQRLDPRVYVGTLMDHPLDLDPISPSTSYPEDSDNRSLSSITTDIESEVMYSTWPPSHYMPSMCQLFGTVRAPYHQNSFDYVHAWLVASTLPSRKGRPDKNTHENHFYNCRPSAFRIRKNLEVPV</sequence>
<feature type="transmembrane region" description="Helical" evidence="7">
    <location>
        <begin position="268"/>
        <end position="289"/>
    </location>
</feature>
<gene>
    <name evidence="8" type="ORF">QYM36_014190</name>
</gene>
<evidence type="ECO:0000256" key="6">
    <source>
        <dbReference type="ARBA" id="ARBA00023136"/>
    </source>
</evidence>
<dbReference type="PANTHER" id="PTHR16024:SF28">
    <property type="entry name" value="XK-RELATED PROTEIN"/>
    <property type="match status" value="1"/>
</dbReference>
<evidence type="ECO:0000256" key="7">
    <source>
        <dbReference type="RuleBase" id="RU910716"/>
    </source>
</evidence>
<feature type="transmembrane region" description="Helical" evidence="7">
    <location>
        <begin position="46"/>
        <end position="67"/>
    </location>
</feature>
<accession>A0AA88KZY7</accession>
<proteinExistence type="inferred from homology"/>
<comment type="similarity">
    <text evidence="2 7">Belongs to the XK family.</text>
</comment>
<protein>
    <recommendedName>
        <fullName evidence="7">XK-related protein</fullName>
    </recommendedName>
</protein>
<evidence type="ECO:0000256" key="5">
    <source>
        <dbReference type="ARBA" id="ARBA00022989"/>
    </source>
</evidence>
<reference evidence="8" key="1">
    <citation type="submission" date="2023-07" db="EMBL/GenBank/DDBJ databases">
        <title>Chromosome-level genome assembly of Artemia franciscana.</title>
        <authorList>
            <person name="Jo E."/>
        </authorList>
    </citation>
    <scope>NUCLEOTIDE SEQUENCE</scope>
    <source>
        <tissue evidence="8">Whole body</tissue>
    </source>
</reference>
<dbReference type="InterPro" id="IPR050895">
    <property type="entry name" value="XK-related_scramblase"/>
</dbReference>
<evidence type="ECO:0000256" key="4">
    <source>
        <dbReference type="ARBA" id="ARBA00022692"/>
    </source>
</evidence>
<keyword evidence="4 7" id="KW-0812">Transmembrane</keyword>
<dbReference type="EMBL" id="JAVRJZ010000018">
    <property type="protein sequence ID" value="KAK2708493.1"/>
    <property type="molecule type" value="Genomic_DNA"/>
</dbReference>
<comment type="caution">
    <text evidence="8">The sequence shown here is derived from an EMBL/GenBank/DDBJ whole genome shotgun (WGS) entry which is preliminary data.</text>
</comment>
<evidence type="ECO:0000256" key="3">
    <source>
        <dbReference type="ARBA" id="ARBA00022475"/>
    </source>
</evidence>
<evidence type="ECO:0000313" key="9">
    <source>
        <dbReference type="Proteomes" id="UP001187531"/>
    </source>
</evidence>
<evidence type="ECO:0000313" key="8">
    <source>
        <dbReference type="EMBL" id="KAK2708494.1"/>
    </source>
</evidence>
<dbReference type="InterPro" id="IPR018629">
    <property type="entry name" value="XK-rel"/>
</dbReference>
<evidence type="ECO:0000256" key="2">
    <source>
        <dbReference type="ARBA" id="ARBA00008789"/>
    </source>
</evidence>
<feature type="transmembrane region" description="Helical" evidence="7">
    <location>
        <begin position="301"/>
        <end position="321"/>
    </location>
</feature>